<organism evidence="2 3">
    <name type="scientific">Nocardia cerradoensis</name>
    <dbReference type="NCBI Taxonomy" id="85688"/>
    <lineage>
        <taxon>Bacteria</taxon>
        <taxon>Bacillati</taxon>
        <taxon>Actinomycetota</taxon>
        <taxon>Actinomycetes</taxon>
        <taxon>Mycobacteriales</taxon>
        <taxon>Nocardiaceae</taxon>
        <taxon>Nocardia</taxon>
    </lineage>
</organism>
<comment type="caution">
    <text evidence="2">The sequence shown here is derived from an EMBL/GenBank/DDBJ whole genome shotgun (WGS) entry which is preliminary data.</text>
</comment>
<gene>
    <name evidence="2" type="ORF">B7C42_04628</name>
</gene>
<name>A0A231H332_9NOCA</name>
<dbReference type="Pfam" id="PF12680">
    <property type="entry name" value="SnoaL_2"/>
    <property type="match status" value="1"/>
</dbReference>
<accession>A0A231H332</accession>
<feature type="domain" description="SnoaL-like" evidence="1">
    <location>
        <begin position="22"/>
        <end position="115"/>
    </location>
</feature>
<reference evidence="2 3" key="1">
    <citation type="submission" date="2017-07" db="EMBL/GenBank/DDBJ databases">
        <title>First draft Genome Sequence of Nocardia cerradoensis isolated from human infection.</title>
        <authorList>
            <person name="Carrasco G."/>
        </authorList>
    </citation>
    <scope>NUCLEOTIDE SEQUENCE [LARGE SCALE GENOMIC DNA]</scope>
    <source>
        <strain evidence="2 3">CNM20130759</strain>
    </source>
</reference>
<dbReference type="AlphaFoldDB" id="A0A231H332"/>
<evidence type="ECO:0000313" key="2">
    <source>
        <dbReference type="EMBL" id="OXR43206.1"/>
    </source>
</evidence>
<dbReference type="Proteomes" id="UP000215506">
    <property type="component" value="Unassembled WGS sequence"/>
</dbReference>
<dbReference type="InterPro" id="IPR037401">
    <property type="entry name" value="SnoaL-like"/>
</dbReference>
<evidence type="ECO:0000313" key="3">
    <source>
        <dbReference type="Proteomes" id="UP000215506"/>
    </source>
</evidence>
<proteinExistence type="predicted"/>
<keyword evidence="3" id="KW-1185">Reference proteome</keyword>
<dbReference type="EMBL" id="NGAF01000010">
    <property type="protein sequence ID" value="OXR43206.1"/>
    <property type="molecule type" value="Genomic_DNA"/>
</dbReference>
<dbReference type="RefSeq" id="WP_094026493.1">
    <property type="nucleotide sequence ID" value="NZ_NGAF01000010.1"/>
</dbReference>
<dbReference type="InterPro" id="IPR032710">
    <property type="entry name" value="NTF2-like_dom_sf"/>
</dbReference>
<dbReference type="SUPFAM" id="SSF54427">
    <property type="entry name" value="NTF2-like"/>
    <property type="match status" value="1"/>
</dbReference>
<sequence>MTQLGSEIDTAFRHFYSTGPIHGDWASWADSFTADAKYHDPHRGAAVGPEAIRELVESSLVGSIPVYSPLVWYAADGDRVAFRSVHRADRPDGGRIAAEFTSTTILTYAGDGRWSGMDCWWLLPERKKFVREYLGAREQPGPVPEPAAPRDWGPWIDWARPVPDARR</sequence>
<protein>
    <recommendedName>
        <fullName evidence="1">SnoaL-like domain-containing protein</fullName>
    </recommendedName>
</protein>
<evidence type="ECO:0000259" key="1">
    <source>
        <dbReference type="Pfam" id="PF12680"/>
    </source>
</evidence>
<dbReference type="Gene3D" id="3.10.450.50">
    <property type="match status" value="1"/>
</dbReference>